<dbReference type="InterPro" id="IPR029024">
    <property type="entry name" value="TerB-like"/>
</dbReference>
<keyword evidence="2" id="KW-0472">Membrane</keyword>
<feature type="compositionally biased region" description="Low complexity" evidence="1">
    <location>
        <begin position="86"/>
        <end position="102"/>
    </location>
</feature>
<evidence type="ECO:0000313" key="3">
    <source>
        <dbReference type="EMBL" id="GAC30070.1"/>
    </source>
</evidence>
<dbReference type="RefSeq" id="WP_006013799.1">
    <property type="nucleotide sequence ID" value="NZ_BAEQ01000052.1"/>
</dbReference>
<reference evidence="4" key="1">
    <citation type="journal article" date="2014" name="Environ. Microbiol.">
        <title>Comparative genomics of the marine bacterial genus Glaciecola reveals the high degree of genomic diversity and genomic characteristic for cold adaptation.</title>
        <authorList>
            <person name="Qin Q.L."/>
            <person name="Xie B.B."/>
            <person name="Yu Y."/>
            <person name="Shu Y.L."/>
            <person name="Rong J.C."/>
            <person name="Zhang Y.J."/>
            <person name="Zhao D.L."/>
            <person name="Chen X.L."/>
            <person name="Zhang X.Y."/>
            <person name="Chen B."/>
            <person name="Zhou B.C."/>
            <person name="Zhang Y.Z."/>
        </authorList>
    </citation>
    <scope>NUCLEOTIDE SEQUENCE [LARGE SCALE GENOMIC DNA]</scope>
    <source>
        <strain evidence="4">ACAM 615</strain>
    </source>
</reference>
<dbReference type="Pfam" id="PF04391">
    <property type="entry name" value="DUF533"/>
    <property type="match status" value="1"/>
</dbReference>
<evidence type="ECO:0000256" key="1">
    <source>
        <dbReference type="SAM" id="MobiDB-lite"/>
    </source>
</evidence>
<keyword evidence="4" id="KW-1185">Reference proteome</keyword>
<name>K7A3J2_9ALTE</name>
<evidence type="ECO:0008006" key="5">
    <source>
        <dbReference type="Google" id="ProtNLM"/>
    </source>
</evidence>
<dbReference type="EMBL" id="BAEQ01000052">
    <property type="protein sequence ID" value="GAC30070.1"/>
    <property type="molecule type" value="Genomic_DNA"/>
</dbReference>
<evidence type="ECO:0000256" key="2">
    <source>
        <dbReference type="SAM" id="Phobius"/>
    </source>
</evidence>
<dbReference type="Gene3D" id="1.10.3680.10">
    <property type="entry name" value="TerB-like"/>
    <property type="match status" value="1"/>
</dbReference>
<keyword evidence="2" id="KW-0812">Transmembrane</keyword>
<dbReference type="AlphaFoldDB" id="K7A3J2"/>
<proteinExistence type="predicted"/>
<organism evidence="3 4">
    <name type="scientific">Brumicola pallidula DSM 14239 = ACAM 615</name>
    <dbReference type="NCBI Taxonomy" id="1121922"/>
    <lineage>
        <taxon>Bacteria</taxon>
        <taxon>Pseudomonadati</taxon>
        <taxon>Pseudomonadota</taxon>
        <taxon>Gammaproteobacteria</taxon>
        <taxon>Alteromonadales</taxon>
        <taxon>Alteromonadaceae</taxon>
        <taxon>Brumicola</taxon>
    </lineage>
</organism>
<dbReference type="STRING" id="1121922.GCA_000428905_00167"/>
<evidence type="ECO:0000313" key="4">
    <source>
        <dbReference type="Proteomes" id="UP000006251"/>
    </source>
</evidence>
<accession>K7A3J2</accession>
<sequence>MININKMLASLSRSGMMKGSGGALLGGGIAGGIAGGLMSGKGAGKTGKKALQIGALAAVGGIAWKAYKSYSDQQAQDRAFGRGKYQDYSDSPQPQSPQQASQFAYDPQSLNESQFDAVVNETNAQGQLLLLRAMVAAAHADGHIDQTERMKIFDQVDAMDLSTEDKSSLFDEMRNPMSIEQLVAKVPCSEAAAEVYAISAIALDLGQTDSRIYLDKLARMLCIPSQLQHALEETAYDARLSVHA</sequence>
<feature type="region of interest" description="Disordered" evidence="1">
    <location>
        <begin position="82"/>
        <end position="105"/>
    </location>
</feature>
<dbReference type="Proteomes" id="UP000006251">
    <property type="component" value="Unassembled WGS sequence"/>
</dbReference>
<feature type="transmembrane region" description="Helical" evidence="2">
    <location>
        <begin position="50"/>
        <end position="67"/>
    </location>
</feature>
<comment type="caution">
    <text evidence="3">The sequence shown here is derived from an EMBL/GenBank/DDBJ whole genome shotgun (WGS) entry which is preliminary data.</text>
</comment>
<dbReference type="InterPro" id="IPR007486">
    <property type="entry name" value="YebE"/>
</dbReference>
<keyword evidence="2" id="KW-1133">Transmembrane helix</keyword>
<dbReference type="CDD" id="cd07178">
    <property type="entry name" value="terB_like_YebE"/>
    <property type="match status" value="1"/>
</dbReference>
<gene>
    <name evidence="3" type="ORF">GPAL_3219</name>
</gene>
<feature type="transmembrane region" description="Helical" evidence="2">
    <location>
        <begin position="21"/>
        <end position="38"/>
    </location>
</feature>
<protein>
    <recommendedName>
        <fullName evidence="5">Inner membrane protein yebE</fullName>
    </recommendedName>
</protein>
<dbReference type="SUPFAM" id="SSF158682">
    <property type="entry name" value="TerB-like"/>
    <property type="match status" value="1"/>
</dbReference>
<dbReference type="OrthoDB" id="5459344at2"/>